<dbReference type="InterPro" id="IPR002252">
    <property type="entry name" value="Glyco_hydro_36"/>
</dbReference>
<reference evidence="9 10" key="1">
    <citation type="submission" date="2016-10" db="EMBL/GenBank/DDBJ databases">
        <authorList>
            <person name="de Groot N.N."/>
        </authorList>
    </citation>
    <scope>NUCLEOTIDE SEQUENCE [LARGE SCALE GENOMIC DNA]</scope>
    <source>
        <strain evidence="9 10">MON 2.2</strain>
    </source>
</reference>
<organism evidence="9 10">
    <name type="scientific">Auraticoccus monumenti</name>
    <dbReference type="NCBI Taxonomy" id="675864"/>
    <lineage>
        <taxon>Bacteria</taxon>
        <taxon>Bacillati</taxon>
        <taxon>Actinomycetota</taxon>
        <taxon>Actinomycetes</taxon>
        <taxon>Propionibacteriales</taxon>
        <taxon>Propionibacteriaceae</taxon>
        <taxon>Auraticoccus</taxon>
    </lineage>
</organism>
<dbReference type="Pfam" id="PF16875">
    <property type="entry name" value="Glyco_hydro_36N"/>
    <property type="match status" value="1"/>
</dbReference>
<feature type="binding site" evidence="7">
    <location>
        <position position="502"/>
    </location>
    <ligand>
        <name>substrate</name>
    </ligand>
</feature>
<gene>
    <name evidence="9" type="ORF">SAMN04489747_1553</name>
</gene>
<dbReference type="FunFam" id="3.20.20.70:FF:000118">
    <property type="entry name" value="Alpha-galactosidase"/>
    <property type="match status" value="1"/>
</dbReference>
<feature type="active site" description="Proton donor" evidence="6">
    <location>
        <position position="524"/>
    </location>
</feature>
<dbReference type="Pfam" id="PF02065">
    <property type="entry name" value="Melibiase"/>
    <property type="match status" value="1"/>
</dbReference>
<dbReference type="GO" id="GO:0016052">
    <property type="term" value="P:carbohydrate catabolic process"/>
    <property type="evidence" value="ECO:0007669"/>
    <property type="project" value="InterPro"/>
</dbReference>
<feature type="binding site" evidence="7">
    <location>
        <position position="183"/>
    </location>
    <ligand>
        <name>substrate</name>
    </ligand>
</feature>
<dbReference type="InterPro" id="IPR017853">
    <property type="entry name" value="GH"/>
</dbReference>
<dbReference type="InterPro" id="IPR013785">
    <property type="entry name" value="Aldolase_TIM"/>
</dbReference>
<keyword evidence="10" id="KW-1185">Reference proteome</keyword>
<dbReference type="PIRSF" id="PIRSF005536">
    <property type="entry name" value="Agal"/>
    <property type="match status" value="1"/>
</dbReference>
<dbReference type="PANTHER" id="PTHR43053:SF3">
    <property type="entry name" value="ALPHA-GALACTOSIDASE C-RELATED"/>
    <property type="match status" value="1"/>
</dbReference>
<dbReference type="GO" id="GO:0004557">
    <property type="term" value="F:alpha-galactosidase activity"/>
    <property type="evidence" value="ECO:0007669"/>
    <property type="project" value="UniProtKB-UniRule"/>
</dbReference>
<dbReference type="InterPro" id="IPR031704">
    <property type="entry name" value="Glyco_hydro_36_N"/>
</dbReference>
<evidence type="ECO:0000256" key="1">
    <source>
        <dbReference type="ARBA" id="ARBA00001255"/>
    </source>
</evidence>
<evidence type="ECO:0000256" key="5">
    <source>
        <dbReference type="PIRNR" id="PIRNR005536"/>
    </source>
</evidence>
<dbReference type="InterPro" id="IPR050985">
    <property type="entry name" value="Alpha-glycosidase_related"/>
</dbReference>
<dbReference type="CDD" id="cd14791">
    <property type="entry name" value="GH36"/>
    <property type="match status" value="1"/>
</dbReference>
<name>A0A1G6WWY2_9ACTN</name>
<keyword evidence="4 5" id="KW-0326">Glycosidase</keyword>
<dbReference type="OrthoDB" id="9758822at2"/>
<evidence type="ECO:0000256" key="2">
    <source>
        <dbReference type="ARBA" id="ARBA00012755"/>
    </source>
</evidence>
<evidence type="ECO:0000256" key="7">
    <source>
        <dbReference type="PIRSR" id="PIRSR005536-2"/>
    </source>
</evidence>
<feature type="binding site" evidence="7">
    <location>
        <begin position="346"/>
        <end position="347"/>
    </location>
    <ligand>
        <name>substrate</name>
    </ligand>
</feature>
<dbReference type="AlphaFoldDB" id="A0A1G6WWY2"/>
<evidence type="ECO:0000256" key="4">
    <source>
        <dbReference type="ARBA" id="ARBA00023295"/>
    </source>
</evidence>
<feature type="binding site" evidence="7">
    <location>
        <begin position="456"/>
        <end position="460"/>
    </location>
    <ligand>
        <name>substrate</name>
    </ligand>
</feature>
<protein>
    <recommendedName>
        <fullName evidence="2 5">Alpha-galactosidase</fullName>
        <ecNumber evidence="2 5">3.2.1.22</ecNumber>
    </recommendedName>
</protein>
<evidence type="ECO:0000313" key="9">
    <source>
        <dbReference type="EMBL" id="SDD70450.1"/>
    </source>
</evidence>
<evidence type="ECO:0000256" key="6">
    <source>
        <dbReference type="PIRSR" id="PIRSR005536-1"/>
    </source>
</evidence>
<proteinExistence type="inferred from homology"/>
<dbReference type="Proteomes" id="UP000198546">
    <property type="component" value="Chromosome i"/>
</dbReference>
<feature type="binding site" evidence="7">
    <location>
        <position position="423"/>
    </location>
    <ligand>
        <name>substrate</name>
    </ligand>
</feature>
<dbReference type="PRINTS" id="PR00743">
    <property type="entry name" value="GLHYDRLASE36"/>
</dbReference>
<dbReference type="EMBL" id="LT629688">
    <property type="protein sequence ID" value="SDD70450.1"/>
    <property type="molecule type" value="Genomic_DNA"/>
</dbReference>
<dbReference type="STRING" id="675864.SAMN04489747_1553"/>
<dbReference type="InterPro" id="IPR000111">
    <property type="entry name" value="Glyco_hydro_27/36_CS"/>
</dbReference>
<dbReference type="PROSITE" id="PS00512">
    <property type="entry name" value="ALPHA_GALACTOSIDASE"/>
    <property type="match status" value="1"/>
</dbReference>
<dbReference type="PANTHER" id="PTHR43053">
    <property type="entry name" value="GLYCOSIDASE FAMILY 31"/>
    <property type="match status" value="1"/>
</dbReference>
<dbReference type="EC" id="3.2.1.22" evidence="2 5"/>
<evidence type="ECO:0000259" key="8">
    <source>
        <dbReference type="Pfam" id="PF16875"/>
    </source>
</evidence>
<evidence type="ECO:0000313" key="10">
    <source>
        <dbReference type="Proteomes" id="UP000198546"/>
    </source>
</evidence>
<feature type="domain" description="Glycosyl hydrolase family 36 N-terminal" evidence="8">
    <location>
        <begin position="26"/>
        <end position="268"/>
    </location>
</feature>
<sequence>MPLPSPLRVHLRSAGVSLVVEVPVRGLPVVLHWGDDLGALDAATASTLSLARVAQPMPNQVDEPVRVAVLPEHHTGWVGRPGISGSRAGTAWTPLFTVTGATLDGQELGEWREQGPGSLAVEAVDEDAGLALRLELELSAAGLVRARAALTNTAPEAYQLDDLVLSLPVPQRARELLDLAGRWGKERTPQRRELQVGTHLREGRHGRTGPDAATVLHLGVPGFGFAEGEVWGVHTGWSGNHTHYAERVFTGEQLVGGGELLLPGEVRLGTGETYTSSWLHGSHGHGLDAVARRFHRELRARPQHPRRPRPVTLNVWEAVYFDHDLDRLRDLADRAARLGVERFVLDDGWFGARRDDSAGLGDWVVSPDVWPDGLHPLVDHVRGLGMEFGLWFEPEMVNLDSDLARAHPEWVLAPGKRLPVTSRRQHVLDLTDEGCWTHVRDQMTAVLSEYPIAYVKWDHNRDLVEAAHRGTGRPAVHEQTLATYRLMADLKQRHPGLEIESCSSGGLRIDLGVLQHTDRVWVSDCIDPFERRQIQRWTTQLVPPELMGTHVASGRNHTTGRVHDLSFRAGTAFFGHLGLEWDLARATEQELAELTAWIAAHKEHRSLLHSGDLVRADFPDATVELHGVVAPDGSRALYQLASVGRSEVSLPGALLLPGLDAARRYRVTPRLVGGPPHGLVRPAWWPADGEEGPVLPGAVLTRAGLQAPGLLPEQAVLVEVTATA</sequence>
<keyword evidence="3 5" id="KW-0378">Hydrolase</keyword>
<feature type="active site" description="Nucleophile" evidence="6">
    <location>
        <position position="458"/>
    </location>
</feature>
<comment type="similarity">
    <text evidence="5">Belongs to the glycosyl hydrolase.</text>
</comment>
<comment type="catalytic activity">
    <reaction evidence="1 5">
        <text>Hydrolysis of terminal, non-reducing alpha-D-galactose residues in alpha-D-galactosides, including galactose oligosaccharides, galactomannans and galactolipids.</text>
        <dbReference type="EC" id="3.2.1.22"/>
    </reaction>
</comment>
<dbReference type="InterPro" id="IPR038417">
    <property type="entry name" value="Alpga-gal_N_sf"/>
</dbReference>
<dbReference type="SUPFAM" id="SSF51445">
    <property type="entry name" value="(Trans)glycosidases"/>
    <property type="match status" value="1"/>
</dbReference>
<accession>A0A1G6WWY2</accession>
<evidence type="ECO:0000256" key="3">
    <source>
        <dbReference type="ARBA" id="ARBA00022801"/>
    </source>
</evidence>
<dbReference type="Gene3D" id="2.70.98.60">
    <property type="entry name" value="alpha-galactosidase from lactobacil brevis"/>
    <property type="match status" value="1"/>
</dbReference>
<feature type="binding site" evidence="7">
    <location>
        <position position="524"/>
    </location>
    <ligand>
        <name>substrate</name>
    </ligand>
</feature>
<dbReference type="Gene3D" id="3.20.20.70">
    <property type="entry name" value="Aldolase class I"/>
    <property type="match status" value="1"/>
</dbReference>